<dbReference type="GO" id="GO:0007585">
    <property type="term" value="P:respiratory gaseous exchange by respiratory system"/>
    <property type="evidence" value="ECO:0007669"/>
    <property type="project" value="UniProtKB-KW"/>
</dbReference>
<comment type="subcellular location">
    <subcellularLocation>
        <location evidence="1">Secreted</location>
        <location evidence="1">Extracellular space</location>
        <location evidence="1">Surface film</location>
    </subcellularLocation>
</comment>
<feature type="domain" description="Saposin B-type" evidence="13">
    <location>
        <begin position="17"/>
        <end position="98"/>
    </location>
</feature>
<evidence type="ECO:0000256" key="9">
    <source>
        <dbReference type="ARBA" id="ARBA00023180"/>
    </source>
</evidence>
<evidence type="ECO:0000256" key="1">
    <source>
        <dbReference type="ARBA" id="ARBA00004364"/>
    </source>
</evidence>
<dbReference type="GO" id="GO:0016020">
    <property type="term" value="C:membrane"/>
    <property type="evidence" value="ECO:0007669"/>
    <property type="project" value="GOC"/>
</dbReference>
<evidence type="ECO:0000256" key="11">
    <source>
        <dbReference type="ARBA" id="ARBA00041094"/>
    </source>
</evidence>
<comment type="function">
    <text evidence="10">Pulmonary surfactant-associated proteins promote alveolar stability by lowering the surface tension at the air-liquid interface in the peripheral air spaces. SP-B increases the collapse pressure of palmitic acid to nearly 70 millinewtons per meter.</text>
</comment>
<dbReference type="InterPro" id="IPR051428">
    <property type="entry name" value="Sphingo_Act-Surfact_Prot"/>
</dbReference>
<dbReference type="InterPro" id="IPR008373">
    <property type="entry name" value="Saposin"/>
</dbReference>
<dbReference type="SUPFAM" id="SSF47862">
    <property type="entry name" value="Saposin"/>
    <property type="match status" value="1"/>
</dbReference>
<name>A0A3B3ZXK5_9GOBI</name>
<keyword evidence="5" id="KW-0305">Gaseous exchange</keyword>
<dbReference type="Proteomes" id="UP000261520">
    <property type="component" value="Unplaced"/>
</dbReference>
<accession>A0A3B3ZXK5</accession>
<dbReference type="Ensembl" id="ENSPMGT00000009612.1">
    <property type="protein sequence ID" value="ENSPMGP00000009026.1"/>
    <property type="gene ID" value="ENSPMGG00000007470.1"/>
</dbReference>
<keyword evidence="7" id="KW-0677">Repeat</keyword>
<dbReference type="AlphaFoldDB" id="A0A3B3ZXK5"/>
<dbReference type="Gene3D" id="1.10.225.10">
    <property type="entry name" value="Saposin-like"/>
    <property type="match status" value="1"/>
</dbReference>
<evidence type="ECO:0000259" key="13">
    <source>
        <dbReference type="PROSITE" id="PS50015"/>
    </source>
</evidence>
<dbReference type="STRING" id="409849.ENSPMGP00000009026"/>
<evidence type="ECO:0000313" key="14">
    <source>
        <dbReference type="Ensembl" id="ENSPMGP00000009026.1"/>
    </source>
</evidence>
<evidence type="ECO:0000256" key="5">
    <source>
        <dbReference type="ARBA" id="ARBA00022713"/>
    </source>
</evidence>
<organism evidence="14 15">
    <name type="scientific">Periophthalmus magnuspinnatus</name>
    <dbReference type="NCBI Taxonomy" id="409849"/>
    <lineage>
        <taxon>Eukaryota</taxon>
        <taxon>Metazoa</taxon>
        <taxon>Chordata</taxon>
        <taxon>Craniata</taxon>
        <taxon>Vertebrata</taxon>
        <taxon>Euteleostomi</taxon>
        <taxon>Actinopterygii</taxon>
        <taxon>Neopterygii</taxon>
        <taxon>Teleostei</taxon>
        <taxon>Neoteleostei</taxon>
        <taxon>Acanthomorphata</taxon>
        <taxon>Gobiaria</taxon>
        <taxon>Gobiiformes</taxon>
        <taxon>Gobioidei</taxon>
        <taxon>Gobiidae</taxon>
        <taxon>Oxudercinae</taxon>
        <taxon>Periophthalmus</taxon>
    </lineage>
</organism>
<keyword evidence="6" id="KW-0732">Signal</keyword>
<comment type="subunit">
    <text evidence="2">Homodimer; disulfide-linked.</text>
</comment>
<sequence length="139" mass="15358">MLSYLLTPASCCVQERFSPVCTLCVMVVKKLETLLPKNMTAEAIRSLLSDVCSLMPKSYQEKCEDFVHKYGDDIVEFLLSSAAPHTICTLLHLCLLNDMPVSGEVSPLTIRMCVSNATLVIELMGLILHCEAFQAKQSS</sequence>
<evidence type="ECO:0000256" key="12">
    <source>
        <dbReference type="ARBA" id="ARBA00041785"/>
    </source>
</evidence>
<dbReference type="GO" id="GO:0005576">
    <property type="term" value="C:extracellular region"/>
    <property type="evidence" value="ECO:0007669"/>
    <property type="project" value="UniProtKB-SubCell"/>
</dbReference>
<evidence type="ECO:0000256" key="10">
    <source>
        <dbReference type="ARBA" id="ARBA00037221"/>
    </source>
</evidence>
<dbReference type="InterPro" id="IPR011001">
    <property type="entry name" value="Saposin-like"/>
</dbReference>
<keyword evidence="4" id="KW-0964">Secreted</keyword>
<dbReference type="GO" id="GO:0005764">
    <property type="term" value="C:lysosome"/>
    <property type="evidence" value="ECO:0007669"/>
    <property type="project" value="InterPro"/>
</dbReference>
<evidence type="ECO:0000256" key="6">
    <source>
        <dbReference type="ARBA" id="ARBA00022729"/>
    </source>
</evidence>
<dbReference type="PRINTS" id="PR01797">
    <property type="entry name" value="SAPOSIN"/>
</dbReference>
<evidence type="ECO:0000256" key="4">
    <source>
        <dbReference type="ARBA" id="ARBA00022525"/>
    </source>
</evidence>
<keyword evidence="3" id="KW-0767">Surface film</keyword>
<dbReference type="FunFam" id="1.10.225.10:FF:000008">
    <property type="entry name" value="Pulmonary surfactant-associated protein B"/>
    <property type="match status" value="1"/>
</dbReference>
<evidence type="ECO:0000256" key="8">
    <source>
        <dbReference type="ARBA" id="ARBA00023157"/>
    </source>
</evidence>
<keyword evidence="15" id="KW-1185">Reference proteome</keyword>
<keyword evidence="9" id="KW-0325">Glycoprotein</keyword>
<evidence type="ECO:0000256" key="7">
    <source>
        <dbReference type="ARBA" id="ARBA00022737"/>
    </source>
</evidence>
<reference evidence="14" key="1">
    <citation type="submission" date="2025-08" db="UniProtKB">
        <authorList>
            <consortium name="Ensembl"/>
        </authorList>
    </citation>
    <scope>IDENTIFICATION</scope>
</reference>
<dbReference type="InterPro" id="IPR008138">
    <property type="entry name" value="SapB_2"/>
</dbReference>
<dbReference type="Pfam" id="PF03489">
    <property type="entry name" value="SapB_2"/>
    <property type="match status" value="1"/>
</dbReference>
<keyword evidence="8" id="KW-1015">Disulfide bond</keyword>
<proteinExistence type="predicted"/>
<reference evidence="14" key="2">
    <citation type="submission" date="2025-09" db="UniProtKB">
        <authorList>
            <consortium name="Ensembl"/>
        </authorList>
    </citation>
    <scope>IDENTIFICATION</scope>
</reference>
<dbReference type="PANTHER" id="PTHR11480:SF99">
    <property type="entry name" value="SURFACTANT PROTEIN BB"/>
    <property type="match status" value="1"/>
</dbReference>
<dbReference type="Pfam" id="PF05184">
    <property type="entry name" value="SapB_1"/>
    <property type="match status" value="1"/>
</dbReference>
<evidence type="ECO:0000256" key="3">
    <source>
        <dbReference type="ARBA" id="ARBA00022439"/>
    </source>
</evidence>
<dbReference type="GO" id="GO:0006665">
    <property type="term" value="P:sphingolipid metabolic process"/>
    <property type="evidence" value="ECO:0007669"/>
    <property type="project" value="InterPro"/>
</dbReference>
<evidence type="ECO:0000256" key="2">
    <source>
        <dbReference type="ARBA" id="ARBA00011748"/>
    </source>
</evidence>
<dbReference type="InterPro" id="IPR008139">
    <property type="entry name" value="SaposinB_dom"/>
</dbReference>
<dbReference type="InterPro" id="IPR007856">
    <property type="entry name" value="SapB_1"/>
</dbReference>
<dbReference type="SMART" id="SM00741">
    <property type="entry name" value="SapB"/>
    <property type="match status" value="1"/>
</dbReference>
<dbReference type="PANTHER" id="PTHR11480">
    <property type="entry name" value="SAPOSIN-RELATED"/>
    <property type="match status" value="1"/>
</dbReference>
<evidence type="ECO:0000313" key="15">
    <source>
        <dbReference type="Proteomes" id="UP000261520"/>
    </source>
</evidence>
<dbReference type="PROSITE" id="PS50015">
    <property type="entry name" value="SAP_B"/>
    <property type="match status" value="1"/>
</dbReference>
<protein>
    <recommendedName>
        <fullName evidence="11">Pulmonary surfactant-associated protein B</fullName>
    </recommendedName>
    <alternativeName>
        <fullName evidence="12">Pulmonary surfactant-associated proteolipid SPL(Phe)</fullName>
    </alternativeName>
</protein>